<evidence type="ECO:0000313" key="1">
    <source>
        <dbReference type="EMBL" id="KZX17121.1"/>
    </source>
</evidence>
<sequence>MNKKLVASFLSVLLIGSITTVMADPGVYKNGKVTVNENGINETYDAICVDENRVIYDNTK</sequence>
<organism evidence="1 2">
    <name type="scientific">Methanobrevibacter cuticularis</name>
    <dbReference type="NCBI Taxonomy" id="47311"/>
    <lineage>
        <taxon>Archaea</taxon>
        <taxon>Methanobacteriati</taxon>
        <taxon>Methanobacteriota</taxon>
        <taxon>Methanomada group</taxon>
        <taxon>Methanobacteria</taxon>
        <taxon>Methanobacteriales</taxon>
        <taxon>Methanobacteriaceae</taxon>
        <taxon>Methanobrevibacter</taxon>
    </lineage>
</organism>
<dbReference type="RefSeq" id="WP_067258117.1">
    <property type="nucleotide sequence ID" value="NZ_LWMW01000064.1"/>
</dbReference>
<proteinExistence type="predicted"/>
<comment type="caution">
    <text evidence="1">The sequence shown here is derived from an EMBL/GenBank/DDBJ whole genome shotgun (WGS) entry which is preliminary data.</text>
</comment>
<dbReference type="AlphaFoldDB" id="A0A166EXN2"/>
<dbReference type="PATRIC" id="fig|47311.3.peg.394"/>
<evidence type="ECO:0000313" key="2">
    <source>
        <dbReference type="Proteomes" id="UP000077275"/>
    </source>
</evidence>
<protein>
    <submittedName>
        <fullName evidence="1">Uncharacterized protein</fullName>
    </submittedName>
</protein>
<reference evidence="1 2" key="1">
    <citation type="submission" date="2016-04" db="EMBL/GenBank/DDBJ databases">
        <title>Genome sequence of Methanobrevibacter cuticularis DSM 11139.</title>
        <authorList>
            <person name="Poehlein A."/>
            <person name="Seedorf H."/>
            <person name="Daniel R."/>
        </authorList>
    </citation>
    <scope>NUCLEOTIDE SEQUENCE [LARGE SCALE GENOMIC DNA]</scope>
    <source>
        <strain evidence="1 2">DSM 11139</strain>
    </source>
</reference>
<gene>
    <name evidence="1" type="ORF">MBCUT_03530</name>
</gene>
<name>A0A166EXN2_9EURY</name>
<keyword evidence="2" id="KW-1185">Reference proteome</keyword>
<accession>A0A166EXN2</accession>
<dbReference type="EMBL" id="LWMW01000064">
    <property type="protein sequence ID" value="KZX17121.1"/>
    <property type="molecule type" value="Genomic_DNA"/>
</dbReference>
<dbReference type="Proteomes" id="UP000077275">
    <property type="component" value="Unassembled WGS sequence"/>
</dbReference>